<dbReference type="EMBL" id="JABCUV010000003">
    <property type="protein sequence ID" value="NMW92946.1"/>
    <property type="molecule type" value="Genomic_DNA"/>
</dbReference>
<evidence type="ECO:0000313" key="2">
    <source>
        <dbReference type="Proteomes" id="UP000582487"/>
    </source>
</evidence>
<gene>
    <name evidence="1" type="ORF">HHJ74_04435</name>
</gene>
<comment type="caution">
    <text evidence="1">The sequence shown here is derived from an EMBL/GenBank/DDBJ whole genome shotgun (WGS) entry which is preliminary data.</text>
</comment>
<protein>
    <submittedName>
        <fullName evidence="1">Glycine cleavage system protein H</fullName>
    </submittedName>
</protein>
<proteinExistence type="predicted"/>
<dbReference type="RefSeq" id="WP_004011838.1">
    <property type="nucleotide sequence ID" value="NZ_CAMUNX010000019.1"/>
</dbReference>
<organism evidence="1 2">
    <name type="scientific">Mobiluncus mulieris</name>
    <dbReference type="NCBI Taxonomy" id="2052"/>
    <lineage>
        <taxon>Bacteria</taxon>
        <taxon>Bacillati</taxon>
        <taxon>Actinomycetota</taxon>
        <taxon>Actinomycetes</taxon>
        <taxon>Actinomycetales</taxon>
        <taxon>Actinomycetaceae</taxon>
        <taxon>Mobiluncus</taxon>
    </lineage>
</organism>
<sequence>MLVRRVLAAFHEWLADDGGGASRSARVHEVPFEFGLNPRDLG</sequence>
<dbReference type="AlphaFoldDB" id="A0A848RS86"/>
<accession>A0A848RS86</accession>
<name>A0A848RS86_9ACTO</name>
<reference evidence="1 2" key="1">
    <citation type="submission" date="2020-04" db="EMBL/GenBank/DDBJ databases">
        <title>Antimicrobial susceptibility and clonality of vaginal-derived multi-drug resistant Mobiluncus isolates in China.</title>
        <authorList>
            <person name="Zhang X."/>
        </authorList>
    </citation>
    <scope>NUCLEOTIDE SEQUENCE [LARGE SCALE GENOMIC DNA]</scope>
    <source>
        <strain evidence="1 2">7</strain>
    </source>
</reference>
<dbReference type="Proteomes" id="UP000582487">
    <property type="component" value="Unassembled WGS sequence"/>
</dbReference>
<evidence type="ECO:0000313" key="1">
    <source>
        <dbReference type="EMBL" id="NMW92946.1"/>
    </source>
</evidence>